<protein>
    <submittedName>
        <fullName evidence="2">Uncharacterized protein</fullName>
    </submittedName>
</protein>
<evidence type="ECO:0000256" key="1">
    <source>
        <dbReference type="SAM" id="MobiDB-lite"/>
    </source>
</evidence>
<feature type="compositionally biased region" description="Polar residues" evidence="1">
    <location>
        <begin position="116"/>
        <end position="146"/>
    </location>
</feature>
<keyword evidence="3" id="KW-1185">Reference proteome</keyword>
<proteinExistence type="predicted"/>
<organism evidence="2 3">
    <name type="scientific">Orbilia ellipsospora</name>
    <dbReference type="NCBI Taxonomy" id="2528407"/>
    <lineage>
        <taxon>Eukaryota</taxon>
        <taxon>Fungi</taxon>
        <taxon>Dikarya</taxon>
        <taxon>Ascomycota</taxon>
        <taxon>Pezizomycotina</taxon>
        <taxon>Orbiliomycetes</taxon>
        <taxon>Orbiliales</taxon>
        <taxon>Orbiliaceae</taxon>
        <taxon>Orbilia</taxon>
    </lineage>
</organism>
<sequence length="249" mass="27420">MSTPSGSLRLRQKASLSESLNGLKSGTSSKPLSKRPSFTSSASSSLTSSQRLRFNQPRAEAVFDQSTPFSTIRLMMARASKSPNDPAPAQLFRQVMDYFGTDDDHMMTMLQHQLQTSHLQENSNPSESSAIKDMISSQTNSGTSTPAGDLGSKSRELSNAEIMLYISTMLGHLPRGTPEGVLKLEELFDTKFYDGDSDGLGYVSDCEPCDIDETIVDIQSSQQQLGEEKMVLGEKRVVRRPVDENYDMD</sequence>
<feature type="compositionally biased region" description="Low complexity" evidence="1">
    <location>
        <begin position="34"/>
        <end position="49"/>
    </location>
</feature>
<gene>
    <name evidence="2" type="ORF">TWF694_011222</name>
</gene>
<dbReference type="EMBL" id="JAVHJO010000008">
    <property type="protein sequence ID" value="KAK6538343.1"/>
    <property type="molecule type" value="Genomic_DNA"/>
</dbReference>
<evidence type="ECO:0000313" key="3">
    <source>
        <dbReference type="Proteomes" id="UP001365542"/>
    </source>
</evidence>
<feature type="compositionally biased region" description="Polar residues" evidence="1">
    <location>
        <begin position="14"/>
        <end position="31"/>
    </location>
</feature>
<dbReference type="Proteomes" id="UP001365542">
    <property type="component" value="Unassembled WGS sequence"/>
</dbReference>
<feature type="region of interest" description="Disordered" evidence="1">
    <location>
        <begin position="116"/>
        <end position="153"/>
    </location>
</feature>
<evidence type="ECO:0000313" key="2">
    <source>
        <dbReference type="EMBL" id="KAK6538343.1"/>
    </source>
</evidence>
<dbReference type="AlphaFoldDB" id="A0AAV9X8E1"/>
<reference evidence="2 3" key="1">
    <citation type="submission" date="2019-10" db="EMBL/GenBank/DDBJ databases">
        <authorList>
            <person name="Palmer J.M."/>
        </authorList>
    </citation>
    <scope>NUCLEOTIDE SEQUENCE [LARGE SCALE GENOMIC DNA]</scope>
    <source>
        <strain evidence="2 3">TWF694</strain>
    </source>
</reference>
<comment type="caution">
    <text evidence="2">The sequence shown here is derived from an EMBL/GenBank/DDBJ whole genome shotgun (WGS) entry which is preliminary data.</text>
</comment>
<name>A0AAV9X8E1_9PEZI</name>
<accession>A0AAV9X8E1</accession>
<feature type="region of interest" description="Disordered" evidence="1">
    <location>
        <begin position="1"/>
        <end position="60"/>
    </location>
</feature>